<reference evidence="2" key="1">
    <citation type="submission" date="2020-08" db="EMBL/GenBank/DDBJ databases">
        <title>Multicomponent nature underlies the extraordinary mechanical properties of spider dragline silk.</title>
        <authorList>
            <person name="Kono N."/>
            <person name="Nakamura H."/>
            <person name="Mori M."/>
            <person name="Yoshida Y."/>
            <person name="Ohtoshi R."/>
            <person name="Malay A.D."/>
            <person name="Moran D.A.P."/>
            <person name="Tomita M."/>
            <person name="Numata K."/>
            <person name="Arakawa K."/>
        </authorList>
    </citation>
    <scope>NUCLEOTIDE SEQUENCE</scope>
</reference>
<proteinExistence type="predicted"/>
<dbReference type="Proteomes" id="UP000887013">
    <property type="component" value="Unassembled WGS sequence"/>
</dbReference>
<gene>
    <name evidence="2" type="ORF">NPIL_53741</name>
</gene>
<dbReference type="AlphaFoldDB" id="A0A8X6PD69"/>
<dbReference type="PANTHER" id="PTHR10492:SF57">
    <property type="entry name" value="ATP-DEPENDENT DNA HELICASE"/>
    <property type="match status" value="1"/>
</dbReference>
<dbReference type="PANTHER" id="PTHR10492">
    <property type="match status" value="1"/>
</dbReference>
<organism evidence="2 3">
    <name type="scientific">Nephila pilipes</name>
    <name type="common">Giant wood spider</name>
    <name type="synonym">Nephila maculata</name>
    <dbReference type="NCBI Taxonomy" id="299642"/>
    <lineage>
        <taxon>Eukaryota</taxon>
        <taxon>Metazoa</taxon>
        <taxon>Ecdysozoa</taxon>
        <taxon>Arthropoda</taxon>
        <taxon>Chelicerata</taxon>
        <taxon>Arachnida</taxon>
        <taxon>Araneae</taxon>
        <taxon>Araneomorphae</taxon>
        <taxon>Entelegynae</taxon>
        <taxon>Araneoidea</taxon>
        <taxon>Nephilidae</taxon>
        <taxon>Nephila</taxon>
    </lineage>
</organism>
<protein>
    <recommendedName>
        <fullName evidence="1">DNA helicase Pif1-like 2B domain-containing protein</fullName>
    </recommendedName>
</protein>
<sequence length="94" mass="10741">MKQTHILQNLVDDHEWPASKNDSINKINENVLEPSPVHSKSYKSVDTSSDTALTVLYPDKFLNSSDIPGVTPHNWNLKFETPIMLLRNLNTPWL</sequence>
<evidence type="ECO:0000313" key="3">
    <source>
        <dbReference type="Proteomes" id="UP000887013"/>
    </source>
</evidence>
<feature type="domain" description="DNA helicase Pif1-like 2B" evidence="1">
    <location>
        <begin position="60"/>
        <end position="91"/>
    </location>
</feature>
<evidence type="ECO:0000313" key="2">
    <source>
        <dbReference type="EMBL" id="GFT60336.1"/>
    </source>
</evidence>
<name>A0A8X6PD69_NEPPI</name>
<dbReference type="Pfam" id="PF21530">
    <property type="entry name" value="Pif1_2B_dom"/>
    <property type="match status" value="1"/>
</dbReference>
<dbReference type="OrthoDB" id="6433710at2759"/>
<accession>A0A8X6PD69</accession>
<dbReference type="InterPro" id="IPR049163">
    <property type="entry name" value="Pif1-like_2B_dom"/>
</dbReference>
<dbReference type="EMBL" id="BMAW01018810">
    <property type="protein sequence ID" value="GFT60336.1"/>
    <property type="molecule type" value="Genomic_DNA"/>
</dbReference>
<comment type="caution">
    <text evidence="2">The sequence shown here is derived from an EMBL/GenBank/DDBJ whole genome shotgun (WGS) entry which is preliminary data.</text>
</comment>
<keyword evidence="3" id="KW-1185">Reference proteome</keyword>
<evidence type="ECO:0000259" key="1">
    <source>
        <dbReference type="Pfam" id="PF21530"/>
    </source>
</evidence>